<dbReference type="PANTHER" id="PTHR42208:SF1">
    <property type="entry name" value="HEAVY METAL TRANSPORTER"/>
    <property type="match status" value="1"/>
</dbReference>
<evidence type="ECO:0000259" key="2">
    <source>
        <dbReference type="Pfam" id="PF13386"/>
    </source>
</evidence>
<dbReference type="Proteomes" id="UP000254601">
    <property type="component" value="Unassembled WGS sequence"/>
</dbReference>
<feature type="transmembrane region" description="Helical" evidence="1">
    <location>
        <begin position="78"/>
        <end position="96"/>
    </location>
</feature>
<name>A0A380MNV9_9GAMM</name>
<proteinExistence type="predicted"/>
<organism evidence="3 4">
    <name type="scientific">Suttonella ornithocola</name>
    <dbReference type="NCBI Taxonomy" id="279832"/>
    <lineage>
        <taxon>Bacteria</taxon>
        <taxon>Pseudomonadati</taxon>
        <taxon>Pseudomonadota</taxon>
        <taxon>Gammaproteobacteria</taxon>
        <taxon>Cardiobacteriales</taxon>
        <taxon>Cardiobacteriaceae</taxon>
        <taxon>Suttonella</taxon>
    </lineage>
</organism>
<protein>
    <submittedName>
        <fullName evidence="3">Uncharacterized conserved protein</fullName>
    </submittedName>
</protein>
<keyword evidence="1" id="KW-0472">Membrane</keyword>
<feature type="domain" description="Urease accessory protein UreH-like transmembrane" evidence="2">
    <location>
        <begin position="9"/>
        <end position="210"/>
    </location>
</feature>
<dbReference type="Pfam" id="PF13386">
    <property type="entry name" value="DsbD_2"/>
    <property type="match status" value="1"/>
</dbReference>
<evidence type="ECO:0000313" key="3">
    <source>
        <dbReference type="EMBL" id="SUO94002.1"/>
    </source>
</evidence>
<sequence length="213" mass="23347">MLLPLLSSAFFTGLAGSAHCVGMCGGIGSSLGIGTQRTSHTLLYQSGRLLSYTLLGLILGSIFPLLGIHPSLPSWGIWLRRLTAILIAFIGIRQFFHTTPLRWLEKYGRYLWQPIARMTRAFLPVRTGSDAFLLGILWGLLPCGLIYSALGVAISTANPLFAAAVMLTFGLGTLPAMLGITFFSQQFNQWLTKASFRSILGLLLILTAFWTWH</sequence>
<gene>
    <name evidence="3" type="ORF">NCTC13337_00524</name>
</gene>
<reference evidence="3 4" key="1">
    <citation type="submission" date="2018-06" db="EMBL/GenBank/DDBJ databases">
        <authorList>
            <consortium name="Pathogen Informatics"/>
            <person name="Doyle S."/>
        </authorList>
    </citation>
    <scope>NUCLEOTIDE SEQUENCE [LARGE SCALE GENOMIC DNA]</scope>
    <source>
        <strain evidence="3 4">NCTC13337</strain>
    </source>
</reference>
<accession>A0A380MNV9</accession>
<dbReference type="InterPro" id="IPR039447">
    <property type="entry name" value="UreH-like_TM_dom"/>
</dbReference>
<dbReference type="RefSeq" id="WP_072576963.1">
    <property type="nucleotide sequence ID" value="NZ_LWHB01000121.1"/>
</dbReference>
<keyword evidence="1" id="KW-0812">Transmembrane</keyword>
<feature type="transmembrane region" description="Helical" evidence="1">
    <location>
        <begin position="49"/>
        <end position="66"/>
    </location>
</feature>
<feature type="transmembrane region" description="Helical" evidence="1">
    <location>
        <begin position="160"/>
        <end position="182"/>
    </location>
</feature>
<dbReference type="AlphaFoldDB" id="A0A380MNV9"/>
<dbReference type="OrthoDB" id="9798690at2"/>
<feature type="transmembrane region" description="Helical" evidence="1">
    <location>
        <begin position="131"/>
        <end position="153"/>
    </location>
</feature>
<dbReference type="EMBL" id="UHIC01000001">
    <property type="protein sequence ID" value="SUO94002.1"/>
    <property type="molecule type" value="Genomic_DNA"/>
</dbReference>
<evidence type="ECO:0000313" key="4">
    <source>
        <dbReference type="Proteomes" id="UP000254601"/>
    </source>
</evidence>
<keyword evidence="4" id="KW-1185">Reference proteome</keyword>
<evidence type="ECO:0000256" key="1">
    <source>
        <dbReference type="SAM" id="Phobius"/>
    </source>
</evidence>
<dbReference type="PANTHER" id="PTHR42208">
    <property type="entry name" value="HEAVY METAL TRANSPORTER-RELATED"/>
    <property type="match status" value="1"/>
</dbReference>
<feature type="transmembrane region" description="Helical" evidence="1">
    <location>
        <begin position="194"/>
        <end position="212"/>
    </location>
</feature>
<keyword evidence="1" id="KW-1133">Transmembrane helix</keyword>